<sequence length="361" mass="39547">MDDHNGECFEHHEELFASINTSDSEHECLKEFLLEPDDVSRSVPCSADSSDVINSFIGIGNHVGNEVGVKPLGVDQQNVFQNTLKLPNQLDNNIPLNNFSSLVNSHGSVDTCASTNTGFSLSAETSVDGLRSSGQSPCVNFNSVGENIPHLPGNALLGDQTVNYLPQQLTYGNNSIPECEGASSSDCVSPNFSTKNINDDDSDEHETHENVLSSGRSGSGGRGRGAGRGRKRKVASESSRGRAASVKKRKQQVTTYQSQISPDQNGIKLRIKMSSTTASVPPTRRKERSKKRKSRRNSSTDDEGSGSESNTSRWLPEHESTEVAERHREQSVWGEKLPPHLLERIFMLLTYEEGCMPFLLR</sequence>
<dbReference type="Proteomes" id="UP001159363">
    <property type="component" value="Chromosome 7"/>
</dbReference>
<feature type="compositionally biased region" description="Basic and acidic residues" evidence="1">
    <location>
        <begin position="315"/>
        <end position="330"/>
    </location>
</feature>
<evidence type="ECO:0000313" key="2">
    <source>
        <dbReference type="EMBL" id="KAJ8876879.1"/>
    </source>
</evidence>
<protein>
    <submittedName>
        <fullName evidence="2">Uncharacterized protein</fullName>
    </submittedName>
</protein>
<organism evidence="2 3">
    <name type="scientific">Dryococelus australis</name>
    <dbReference type="NCBI Taxonomy" id="614101"/>
    <lineage>
        <taxon>Eukaryota</taxon>
        <taxon>Metazoa</taxon>
        <taxon>Ecdysozoa</taxon>
        <taxon>Arthropoda</taxon>
        <taxon>Hexapoda</taxon>
        <taxon>Insecta</taxon>
        <taxon>Pterygota</taxon>
        <taxon>Neoptera</taxon>
        <taxon>Polyneoptera</taxon>
        <taxon>Phasmatodea</taxon>
        <taxon>Verophasmatodea</taxon>
        <taxon>Anareolatae</taxon>
        <taxon>Phasmatidae</taxon>
        <taxon>Eurycanthinae</taxon>
        <taxon>Dryococelus</taxon>
    </lineage>
</organism>
<feature type="compositionally biased region" description="Basic residues" evidence="1">
    <location>
        <begin position="283"/>
        <end position="296"/>
    </location>
</feature>
<evidence type="ECO:0000313" key="3">
    <source>
        <dbReference type="Proteomes" id="UP001159363"/>
    </source>
</evidence>
<reference evidence="2 3" key="1">
    <citation type="submission" date="2023-02" db="EMBL/GenBank/DDBJ databases">
        <title>LHISI_Scaffold_Assembly.</title>
        <authorList>
            <person name="Stuart O.P."/>
            <person name="Cleave R."/>
            <person name="Magrath M.J.L."/>
            <person name="Mikheyev A.S."/>
        </authorList>
    </citation>
    <scope>NUCLEOTIDE SEQUENCE [LARGE SCALE GENOMIC DNA]</scope>
    <source>
        <strain evidence="2">Daus_M_001</strain>
        <tissue evidence="2">Leg muscle</tissue>
    </source>
</reference>
<proteinExistence type="predicted"/>
<feature type="compositionally biased region" description="Polar residues" evidence="1">
    <location>
        <begin position="180"/>
        <end position="196"/>
    </location>
</feature>
<keyword evidence="3" id="KW-1185">Reference proteome</keyword>
<evidence type="ECO:0000256" key="1">
    <source>
        <dbReference type="SAM" id="MobiDB-lite"/>
    </source>
</evidence>
<feature type="compositionally biased region" description="Polar residues" evidence="1">
    <location>
        <begin position="252"/>
        <end position="264"/>
    </location>
</feature>
<comment type="caution">
    <text evidence="2">The sequence shown here is derived from an EMBL/GenBank/DDBJ whole genome shotgun (WGS) entry which is preliminary data.</text>
</comment>
<accession>A0ABQ9GXW5</accession>
<dbReference type="EMBL" id="JARBHB010000008">
    <property type="protein sequence ID" value="KAJ8876879.1"/>
    <property type="molecule type" value="Genomic_DNA"/>
</dbReference>
<gene>
    <name evidence="2" type="ORF">PR048_021328</name>
</gene>
<name>A0ABQ9GXW5_9NEOP</name>
<feature type="region of interest" description="Disordered" evidence="1">
    <location>
        <begin position="180"/>
        <end position="331"/>
    </location>
</feature>